<organism evidence="3 4">
    <name type="scientific">Natronorubrum sulfidifaciens JCM 14089</name>
    <dbReference type="NCBI Taxonomy" id="1230460"/>
    <lineage>
        <taxon>Archaea</taxon>
        <taxon>Methanobacteriati</taxon>
        <taxon>Methanobacteriota</taxon>
        <taxon>Stenosarchaea group</taxon>
        <taxon>Halobacteria</taxon>
        <taxon>Halobacteriales</taxon>
        <taxon>Natrialbaceae</taxon>
        <taxon>Natronorubrum</taxon>
    </lineage>
</organism>
<evidence type="ECO:0000256" key="1">
    <source>
        <dbReference type="SAM" id="Phobius"/>
    </source>
</evidence>
<keyword evidence="4" id="KW-1185">Reference proteome</keyword>
<proteinExistence type="predicted"/>
<feature type="transmembrane region" description="Helical" evidence="1">
    <location>
        <begin position="33"/>
        <end position="51"/>
    </location>
</feature>
<feature type="transmembrane region" description="Helical" evidence="1">
    <location>
        <begin position="71"/>
        <end position="95"/>
    </location>
</feature>
<comment type="caution">
    <text evidence="3">The sequence shown here is derived from an EMBL/GenBank/DDBJ whole genome shotgun (WGS) entry which is preliminary data.</text>
</comment>
<dbReference type="GO" id="GO:0004175">
    <property type="term" value="F:endopeptidase activity"/>
    <property type="evidence" value="ECO:0007669"/>
    <property type="project" value="UniProtKB-ARBA"/>
</dbReference>
<feature type="transmembrane region" description="Helical" evidence="1">
    <location>
        <begin position="303"/>
        <end position="322"/>
    </location>
</feature>
<dbReference type="EMBL" id="AOHX01000044">
    <property type="protein sequence ID" value="ELY43071.1"/>
    <property type="molecule type" value="Genomic_DNA"/>
</dbReference>
<evidence type="ECO:0000259" key="2">
    <source>
        <dbReference type="Pfam" id="PF02517"/>
    </source>
</evidence>
<dbReference type="AlphaFoldDB" id="L9W1B4"/>
<dbReference type="PANTHER" id="PTHR39430">
    <property type="entry name" value="MEMBRANE-ASSOCIATED PROTEASE-RELATED"/>
    <property type="match status" value="1"/>
</dbReference>
<dbReference type="RefSeq" id="WP_008163985.1">
    <property type="nucleotide sequence ID" value="NZ_AOHX01000044.1"/>
</dbReference>
<dbReference type="InterPro" id="IPR003675">
    <property type="entry name" value="Rce1/LyrA-like_dom"/>
</dbReference>
<reference evidence="3 4" key="1">
    <citation type="journal article" date="2014" name="PLoS Genet.">
        <title>Phylogenetically driven sequencing of extremely halophilic archaea reveals strategies for static and dynamic osmo-response.</title>
        <authorList>
            <person name="Becker E.A."/>
            <person name="Seitzer P.M."/>
            <person name="Tritt A."/>
            <person name="Larsen D."/>
            <person name="Krusor M."/>
            <person name="Yao A.I."/>
            <person name="Wu D."/>
            <person name="Madern D."/>
            <person name="Eisen J.A."/>
            <person name="Darling A.E."/>
            <person name="Facciotti M.T."/>
        </authorList>
    </citation>
    <scope>NUCLEOTIDE SEQUENCE [LARGE SCALE GENOMIC DNA]</scope>
    <source>
        <strain evidence="3 4">JCM 14089</strain>
    </source>
</reference>
<dbReference type="PANTHER" id="PTHR39430:SF1">
    <property type="entry name" value="PROTEASE"/>
    <property type="match status" value="1"/>
</dbReference>
<sequence>MAESTVDRESNRSASDTLLYGSSDTRLRATWRVLAPLVVAIALYVTGHALLETVVTSVLETWMKTGETSAVVATAGFFIGLSITIALSAVAGLLVASRLDHRPVSSYGFARSREWIADFAAGILIGVAASAGAVGYQAARGDLTLSVSVTGVGVDSAALGGLVLVVVLVFLLVNNVFEEVVFRAILIPNAAAGLYARFGSRSIGATATVVVAVAVSLPVFGALHVLGGGLAAIVTSAIGGILFATAYVLTGRLGLPIGVHFGGIAALSLEQQPLAADPELTLPSVVVAEWVGTPSLLVSVELWTVRLLLGVVLVCGWVYATYGDLSITERVLPADADFDADPDG</sequence>
<feature type="transmembrane region" description="Helical" evidence="1">
    <location>
        <begin position="180"/>
        <end position="198"/>
    </location>
</feature>
<dbReference type="Pfam" id="PF02517">
    <property type="entry name" value="Rce1-like"/>
    <property type="match status" value="1"/>
</dbReference>
<keyword evidence="1" id="KW-0472">Membrane</keyword>
<dbReference type="OrthoDB" id="331240at2157"/>
<keyword evidence="1" id="KW-1133">Transmembrane helix</keyword>
<dbReference type="PATRIC" id="fig|1230460.4.peg.2871"/>
<dbReference type="eggNOG" id="arCOG09164">
    <property type="taxonomic scope" value="Archaea"/>
</dbReference>
<gene>
    <name evidence="3" type="ORF">C495_14117</name>
</gene>
<keyword evidence="1" id="KW-0812">Transmembrane</keyword>
<feature type="domain" description="CAAX prenyl protease 2/Lysostaphin resistance protein A-like" evidence="2">
    <location>
        <begin position="163"/>
        <end position="261"/>
    </location>
</feature>
<dbReference type="STRING" id="1230460.C495_14117"/>
<feature type="transmembrane region" description="Helical" evidence="1">
    <location>
        <begin position="230"/>
        <end position="249"/>
    </location>
</feature>
<feature type="transmembrane region" description="Helical" evidence="1">
    <location>
        <begin position="156"/>
        <end position="173"/>
    </location>
</feature>
<protein>
    <submittedName>
        <fullName evidence="3">Abortive infection protein</fullName>
    </submittedName>
</protein>
<evidence type="ECO:0000313" key="4">
    <source>
        <dbReference type="Proteomes" id="UP000011661"/>
    </source>
</evidence>
<feature type="transmembrane region" description="Helical" evidence="1">
    <location>
        <begin position="115"/>
        <end position="136"/>
    </location>
</feature>
<feature type="transmembrane region" description="Helical" evidence="1">
    <location>
        <begin position="204"/>
        <end position="223"/>
    </location>
</feature>
<dbReference type="GO" id="GO:0080120">
    <property type="term" value="P:CAAX-box protein maturation"/>
    <property type="evidence" value="ECO:0007669"/>
    <property type="project" value="UniProtKB-ARBA"/>
</dbReference>
<name>L9W1B4_9EURY</name>
<accession>L9W1B4</accession>
<evidence type="ECO:0000313" key="3">
    <source>
        <dbReference type="EMBL" id="ELY43071.1"/>
    </source>
</evidence>
<dbReference type="Proteomes" id="UP000011661">
    <property type="component" value="Unassembled WGS sequence"/>
</dbReference>